<evidence type="ECO:0000313" key="13">
    <source>
        <dbReference type="EMBL" id="ABB38614.1"/>
    </source>
</evidence>
<evidence type="ECO:0000256" key="3">
    <source>
        <dbReference type="ARBA" id="ARBA00014962"/>
    </source>
</evidence>
<keyword evidence="8 12" id="KW-1133">Transmembrane helix</keyword>
<dbReference type="KEGG" id="dde:Dde_1817"/>
<keyword evidence="10 12" id="KW-0472">Membrane</keyword>
<dbReference type="PRINTS" id="PR01853">
    <property type="entry name" value="YAJCTRNLCASE"/>
</dbReference>
<dbReference type="STRING" id="207559.Dde_1817"/>
<proteinExistence type="inferred from homology"/>
<dbReference type="SMART" id="SM01323">
    <property type="entry name" value="YajC"/>
    <property type="match status" value="1"/>
</dbReference>
<dbReference type="PANTHER" id="PTHR33909">
    <property type="entry name" value="SEC TRANSLOCON ACCESSORY COMPLEX SUBUNIT YAJC"/>
    <property type="match status" value="1"/>
</dbReference>
<feature type="transmembrane region" description="Helical" evidence="12">
    <location>
        <begin position="24"/>
        <end position="42"/>
    </location>
</feature>
<dbReference type="Proteomes" id="UP000002710">
    <property type="component" value="Chromosome"/>
</dbReference>
<dbReference type="NCBIfam" id="TIGR00739">
    <property type="entry name" value="yajC"/>
    <property type="match status" value="1"/>
</dbReference>
<evidence type="ECO:0000256" key="2">
    <source>
        <dbReference type="ARBA" id="ARBA00006742"/>
    </source>
</evidence>
<evidence type="ECO:0000256" key="7">
    <source>
        <dbReference type="ARBA" id="ARBA00022927"/>
    </source>
</evidence>
<gene>
    <name evidence="13" type="ordered locus">Dde_1817</name>
</gene>
<dbReference type="RefSeq" id="WP_011367742.1">
    <property type="nucleotide sequence ID" value="NC_007519.1"/>
</dbReference>
<comment type="subcellular location">
    <subcellularLocation>
        <location evidence="1">Cell membrane</location>
        <topology evidence="1">Single-pass membrane protein</topology>
    </subcellularLocation>
</comment>
<keyword evidence="14" id="KW-1185">Reference proteome</keyword>
<comment type="similarity">
    <text evidence="2">Belongs to the YajC family.</text>
</comment>
<dbReference type="GO" id="GO:0005886">
    <property type="term" value="C:plasma membrane"/>
    <property type="evidence" value="ECO:0007669"/>
    <property type="project" value="UniProtKB-SubCell"/>
</dbReference>
<keyword evidence="4" id="KW-0813">Transport</keyword>
<organism evidence="13 14">
    <name type="scientific">Oleidesulfovibrio alaskensis (strain ATCC BAA-1058 / DSM 17464 / G20)</name>
    <name type="common">Desulfovibrio alaskensis</name>
    <dbReference type="NCBI Taxonomy" id="207559"/>
    <lineage>
        <taxon>Bacteria</taxon>
        <taxon>Pseudomonadati</taxon>
        <taxon>Thermodesulfobacteriota</taxon>
        <taxon>Desulfovibrionia</taxon>
        <taxon>Desulfovibrionales</taxon>
        <taxon>Desulfovibrionaceae</taxon>
        <taxon>Oleidesulfovibrio</taxon>
    </lineage>
</organism>
<keyword evidence="7" id="KW-0653">Protein transport</keyword>
<evidence type="ECO:0000256" key="4">
    <source>
        <dbReference type="ARBA" id="ARBA00022448"/>
    </source>
</evidence>
<protein>
    <recommendedName>
        <fullName evidence="3">Sec translocon accessory complex subunit YajC</fullName>
    </recommendedName>
</protein>
<evidence type="ECO:0000256" key="1">
    <source>
        <dbReference type="ARBA" id="ARBA00004162"/>
    </source>
</evidence>
<accession>Q310N2</accession>
<name>Q310N2_OLEA2</name>
<dbReference type="PANTHER" id="PTHR33909:SF1">
    <property type="entry name" value="SEC TRANSLOCON ACCESSORY COMPLEX SUBUNIT YAJC"/>
    <property type="match status" value="1"/>
</dbReference>
<evidence type="ECO:0000256" key="12">
    <source>
        <dbReference type="SAM" id="Phobius"/>
    </source>
</evidence>
<feature type="compositionally biased region" description="Basic and acidic residues" evidence="11">
    <location>
        <begin position="106"/>
        <end position="119"/>
    </location>
</feature>
<evidence type="ECO:0000256" key="5">
    <source>
        <dbReference type="ARBA" id="ARBA00022475"/>
    </source>
</evidence>
<dbReference type="EMBL" id="CP000112">
    <property type="protein sequence ID" value="ABB38614.1"/>
    <property type="molecule type" value="Genomic_DNA"/>
</dbReference>
<keyword evidence="6 12" id="KW-0812">Transmembrane</keyword>
<dbReference type="AlphaFoldDB" id="Q310N2"/>
<feature type="region of interest" description="Disordered" evidence="11">
    <location>
        <begin position="99"/>
        <end position="119"/>
    </location>
</feature>
<evidence type="ECO:0000256" key="8">
    <source>
        <dbReference type="ARBA" id="ARBA00022989"/>
    </source>
</evidence>
<dbReference type="eggNOG" id="COG1862">
    <property type="taxonomic scope" value="Bacteria"/>
</dbReference>
<evidence type="ECO:0000256" key="9">
    <source>
        <dbReference type="ARBA" id="ARBA00023010"/>
    </source>
</evidence>
<evidence type="ECO:0000313" key="14">
    <source>
        <dbReference type="Proteomes" id="UP000002710"/>
    </source>
</evidence>
<dbReference type="HOGENOM" id="CLU_116157_2_0_7"/>
<evidence type="ECO:0000256" key="10">
    <source>
        <dbReference type="ARBA" id="ARBA00023136"/>
    </source>
</evidence>
<dbReference type="GO" id="GO:0015031">
    <property type="term" value="P:protein transport"/>
    <property type="evidence" value="ECO:0007669"/>
    <property type="project" value="UniProtKB-KW"/>
</dbReference>
<dbReference type="Pfam" id="PF02699">
    <property type="entry name" value="YajC"/>
    <property type="match status" value="1"/>
</dbReference>
<keyword evidence="5" id="KW-1003">Cell membrane</keyword>
<dbReference type="InterPro" id="IPR003849">
    <property type="entry name" value="Preprotein_translocase_YajC"/>
</dbReference>
<evidence type="ECO:0000256" key="11">
    <source>
        <dbReference type="SAM" id="MobiDB-lite"/>
    </source>
</evidence>
<sequence>MFSTSVAYAMGAGAEAGAQGGNPIMSFVPLILMFAIFYFMLIRPQQKKAKEHREMLGNLKKGDRVITGGGLYGCIVEVSDEWLSVDLGQTVVKVGRGFISGLADPKNGKKEEPAKDSKK</sequence>
<reference evidence="13 14" key="1">
    <citation type="journal article" date="2011" name="J. Bacteriol.">
        <title>Complete genome sequence and updated annotation of Desulfovibrio alaskensis G20.</title>
        <authorList>
            <person name="Hauser L.J."/>
            <person name="Land M.L."/>
            <person name="Brown S.D."/>
            <person name="Larimer F."/>
            <person name="Keller K.L."/>
            <person name="Rapp-Giles B.J."/>
            <person name="Price M.N."/>
            <person name="Lin M."/>
            <person name="Bruce D.C."/>
            <person name="Detter J.C."/>
            <person name="Tapia R."/>
            <person name="Han C.S."/>
            <person name="Goodwin L.A."/>
            <person name="Cheng J.F."/>
            <person name="Pitluck S."/>
            <person name="Copeland A."/>
            <person name="Lucas S."/>
            <person name="Nolan M."/>
            <person name="Lapidus A.L."/>
            <person name="Palumbo A.V."/>
            <person name="Wall J.D."/>
        </authorList>
    </citation>
    <scope>NUCLEOTIDE SEQUENCE [LARGE SCALE GENOMIC DNA]</scope>
    <source>
        <strain evidence="14">ATCC BAA 1058 / DSM 17464 / G20</strain>
    </source>
</reference>
<keyword evidence="9" id="KW-0811">Translocation</keyword>
<evidence type="ECO:0000256" key="6">
    <source>
        <dbReference type="ARBA" id="ARBA00022692"/>
    </source>
</evidence>